<dbReference type="FunFam" id="3.40.50.300:FF:000230">
    <property type="entry name" value="Lipoprotein-releasing system ATP-binding protein LolD"/>
    <property type="match status" value="1"/>
</dbReference>
<dbReference type="OrthoDB" id="9801477at2"/>
<dbReference type="RefSeq" id="WP_126762364.1">
    <property type="nucleotide sequence ID" value="NZ_JBHLTZ010000004.1"/>
</dbReference>
<keyword evidence="7 8" id="KW-0472">Membrane</keyword>
<protein>
    <recommendedName>
        <fullName evidence="8">Lipoprotein-releasing system ATP-binding protein LolD</fullName>
        <ecNumber evidence="8">7.6.2.-</ecNumber>
    </recommendedName>
</protein>
<dbReference type="Pfam" id="PF00005">
    <property type="entry name" value="ABC_tran"/>
    <property type="match status" value="1"/>
</dbReference>
<dbReference type="InterPro" id="IPR011924">
    <property type="entry name" value="LolD_lipo_ATP-bd"/>
</dbReference>
<dbReference type="PROSITE" id="PS00211">
    <property type="entry name" value="ABC_TRANSPORTER_1"/>
    <property type="match status" value="1"/>
</dbReference>
<evidence type="ECO:0000256" key="2">
    <source>
        <dbReference type="ARBA" id="ARBA00022475"/>
    </source>
</evidence>
<comment type="function">
    <text evidence="8">Part of the ABC transporter complex LolCDE involved in the translocation of mature outer membrane-directed lipoproteins, from the inner membrane to the periplasmic chaperone, LolA. Responsible for the formation of the LolA-lipoprotein complex in an ATP-dependent manner.</text>
</comment>
<keyword evidence="6 8" id="KW-1278">Translocase</keyword>
<name>A0A432Y1A0_9GAMM</name>
<keyword evidence="2 8" id="KW-1003">Cell membrane</keyword>
<keyword evidence="1 8" id="KW-0813">Transport</keyword>
<feature type="domain" description="ABC transporter" evidence="9">
    <location>
        <begin position="6"/>
        <end position="231"/>
    </location>
</feature>
<evidence type="ECO:0000256" key="1">
    <source>
        <dbReference type="ARBA" id="ARBA00022448"/>
    </source>
</evidence>
<evidence type="ECO:0000256" key="7">
    <source>
        <dbReference type="ARBA" id="ARBA00023136"/>
    </source>
</evidence>
<evidence type="ECO:0000256" key="3">
    <source>
        <dbReference type="ARBA" id="ARBA00022519"/>
    </source>
</evidence>
<keyword evidence="5 8" id="KW-0067">ATP-binding</keyword>
<dbReference type="InterPro" id="IPR017871">
    <property type="entry name" value="ABC_transporter-like_CS"/>
</dbReference>
<dbReference type="InterPro" id="IPR015854">
    <property type="entry name" value="ABC_transpr_LolD-like"/>
</dbReference>
<dbReference type="Gene3D" id="3.40.50.300">
    <property type="entry name" value="P-loop containing nucleotide triphosphate hydrolases"/>
    <property type="match status" value="1"/>
</dbReference>
<dbReference type="GO" id="GO:0089705">
    <property type="term" value="P:protein localization to outer membrane"/>
    <property type="evidence" value="ECO:0007669"/>
    <property type="project" value="TreeGrafter"/>
</dbReference>
<dbReference type="InterPro" id="IPR027417">
    <property type="entry name" value="P-loop_NTPase"/>
</dbReference>
<evidence type="ECO:0000256" key="6">
    <source>
        <dbReference type="ARBA" id="ARBA00022967"/>
    </source>
</evidence>
<dbReference type="GO" id="GO:0005886">
    <property type="term" value="C:plasma membrane"/>
    <property type="evidence" value="ECO:0007669"/>
    <property type="project" value="UniProtKB-SubCell"/>
</dbReference>
<dbReference type="PANTHER" id="PTHR24220:SF689">
    <property type="entry name" value="LIPOPROTEIN-RELEASING SYSTEM ATP-BINDING PROTEIN LOLD"/>
    <property type="match status" value="1"/>
</dbReference>
<comment type="subcellular location">
    <subcellularLocation>
        <location evidence="8">Cell inner membrane</location>
        <topology evidence="8">Peripheral membrane protein</topology>
    </subcellularLocation>
</comment>
<dbReference type="CDD" id="cd03255">
    <property type="entry name" value="ABC_MJ0796_LolCDE_FtsE"/>
    <property type="match status" value="1"/>
</dbReference>
<dbReference type="GO" id="GO:0016887">
    <property type="term" value="F:ATP hydrolysis activity"/>
    <property type="evidence" value="ECO:0007669"/>
    <property type="project" value="InterPro"/>
</dbReference>
<dbReference type="PANTHER" id="PTHR24220">
    <property type="entry name" value="IMPORT ATP-BINDING PROTEIN"/>
    <property type="match status" value="1"/>
</dbReference>
<dbReference type="EC" id="7.6.2.-" evidence="8"/>
<reference evidence="11" key="1">
    <citation type="journal article" date="2018" name="Front. Microbiol.">
        <title>Genome-Based Analysis Reveals the Taxonomy and Diversity of the Family Idiomarinaceae.</title>
        <authorList>
            <person name="Liu Y."/>
            <person name="Lai Q."/>
            <person name="Shao Z."/>
        </authorList>
    </citation>
    <scope>NUCLEOTIDE SEQUENCE [LARGE SCALE GENOMIC DNA]</scope>
    <source>
        <strain evidence="11">BH195</strain>
    </source>
</reference>
<evidence type="ECO:0000256" key="8">
    <source>
        <dbReference type="RuleBase" id="RU367068"/>
    </source>
</evidence>
<keyword evidence="10" id="KW-0449">Lipoprotein</keyword>
<dbReference type="AlphaFoldDB" id="A0A432Y1A0"/>
<gene>
    <name evidence="8 10" type="primary">lolD</name>
    <name evidence="10" type="ORF">CWI69_04795</name>
</gene>
<evidence type="ECO:0000259" key="9">
    <source>
        <dbReference type="PROSITE" id="PS50893"/>
    </source>
</evidence>
<proteinExistence type="inferred from homology"/>
<comment type="similarity">
    <text evidence="8">Belongs to the ABC transporter superfamily. Lipoprotein translocase (TC 3.A.1.125) family.</text>
</comment>
<keyword evidence="4 8" id="KW-0547">Nucleotide-binding</keyword>
<evidence type="ECO:0000313" key="10">
    <source>
        <dbReference type="EMBL" id="RUO54728.1"/>
    </source>
</evidence>
<evidence type="ECO:0000256" key="4">
    <source>
        <dbReference type="ARBA" id="ARBA00022741"/>
    </source>
</evidence>
<sequence length="232" mass="25304">MATELLTCEQVGKSYWDGNHNLEVLQGVNLALNEGQLLAIVGSSGSGKSTLLHCMGGLDKPSTGQILFRGNDLAKWSPRMLADWRNQHLGFVYQFHHLLPEFNALENIAMPLLISGQSASQARQRATQLLQRVGLADRGQHRPAELSGGERQRVAIARALANNPALVLADEPTGNLDDETARQVMALMLELNREFGTAFVIVTHDQKIARALPKQVQLHHGKIVPQTAGAAK</sequence>
<keyword evidence="11" id="KW-1185">Reference proteome</keyword>
<comment type="caution">
    <text evidence="10">The sequence shown here is derived from an EMBL/GenBank/DDBJ whole genome shotgun (WGS) entry which is preliminary data.</text>
</comment>
<dbReference type="EMBL" id="PIPW01000001">
    <property type="protein sequence ID" value="RUO54728.1"/>
    <property type="molecule type" value="Genomic_DNA"/>
</dbReference>
<comment type="subunit">
    <text evidence="8">The complex is composed of two ATP-binding proteins (LolD) and two transmembrane proteins (LolC and LolE).</text>
</comment>
<dbReference type="InterPro" id="IPR003439">
    <property type="entry name" value="ABC_transporter-like_ATP-bd"/>
</dbReference>
<dbReference type="SMART" id="SM00382">
    <property type="entry name" value="AAA"/>
    <property type="match status" value="1"/>
</dbReference>
<evidence type="ECO:0000313" key="11">
    <source>
        <dbReference type="Proteomes" id="UP000287198"/>
    </source>
</evidence>
<dbReference type="InterPro" id="IPR003593">
    <property type="entry name" value="AAA+_ATPase"/>
</dbReference>
<dbReference type="GO" id="GO:0005524">
    <property type="term" value="F:ATP binding"/>
    <property type="evidence" value="ECO:0007669"/>
    <property type="project" value="UniProtKB-UniRule"/>
</dbReference>
<keyword evidence="3 8" id="KW-0997">Cell inner membrane</keyword>
<dbReference type="GO" id="GO:0044874">
    <property type="term" value="P:lipoprotein localization to outer membrane"/>
    <property type="evidence" value="ECO:0007669"/>
    <property type="project" value="TreeGrafter"/>
</dbReference>
<evidence type="ECO:0000256" key="5">
    <source>
        <dbReference type="ARBA" id="ARBA00022840"/>
    </source>
</evidence>
<dbReference type="SUPFAM" id="SSF52540">
    <property type="entry name" value="P-loop containing nucleoside triphosphate hydrolases"/>
    <property type="match status" value="1"/>
</dbReference>
<dbReference type="InterPro" id="IPR017911">
    <property type="entry name" value="MacB-like_ATP-bd"/>
</dbReference>
<organism evidence="10 11">
    <name type="scientific">Pseudidiomarina halophila</name>
    <dbReference type="NCBI Taxonomy" id="1449799"/>
    <lineage>
        <taxon>Bacteria</taxon>
        <taxon>Pseudomonadati</taxon>
        <taxon>Pseudomonadota</taxon>
        <taxon>Gammaproteobacteria</taxon>
        <taxon>Alteromonadales</taxon>
        <taxon>Idiomarinaceae</taxon>
        <taxon>Pseudidiomarina</taxon>
    </lineage>
</organism>
<dbReference type="PROSITE" id="PS50893">
    <property type="entry name" value="ABC_TRANSPORTER_2"/>
    <property type="match status" value="1"/>
</dbReference>
<dbReference type="NCBIfam" id="TIGR02211">
    <property type="entry name" value="LolD_lipo_ex"/>
    <property type="match status" value="1"/>
</dbReference>
<dbReference type="Proteomes" id="UP000287198">
    <property type="component" value="Unassembled WGS sequence"/>
</dbReference>
<accession>A0A432Y1A0</accession>
<dbReference type="GO" id="GO:0022857">
    <property type="term" value="F:transmembrane transporter activity"/>
    <property type="evidence" value="ECO:0007669"/>
    <property type="project" value="TreeGrafter"/>
</dbReference>